<accession>A0ABC8KMB7</accession>
<keyword evidence="5" id="KW-0699">rRNA-binding</keyword>
<evidence type="ECO:0000256" key="3">
    <source>
        <dbReference type="ARBA" id="ARBA00022528"/>
    </source>
</evidence>
<keyword evidence="3" id="KW-0150">Chloroplast</keyword>
<dbReference type="SUPFAM" id="SSF160369">
    <property type="entry name" value="Ribosomal protein L10-like"/>
    <property type="match status" value="1"/>
</dbReference>
<proteinExistence type="inferred from homology"/>
<dbReference type="GO" id="GO:1990904">
    <property type="term" value="C:ribonucleoprotein complex"/>
    <property type="evidence" value="ECO:0007669"/>
    <property type="project" value="UniProtKB-KW"/>
</dbReference>
<dbReference type="PANTHER" id="PTHR11560">
    <property type="entry name" value="39S RIBOSOMAL PROTEIN L10, MITOCHONDRIAL"/>
    <property type="match status" value="1"/>
</dbReference>
<keyword evidence="14" id="KW-1185">Reference proteome</keyword>
<evidence type="ECO:0000256" key="7">
    <source>
        <dbReference type="ARBA" id="ARBA00022946"/>
    </source>
</evidence>
<evidence type="ECO:0000256" key="5">
    <source>
        <dbReference type="ARBA" id="ARBA00022730"/>
    </source>
</evidence>
<dbReference type="InterPro" id="IPR001790">
    <property type="entry name" value="Ribosomal_uL10"/>
</dbReference>
<gene>
    <name evidence="13" type="ORF">ERUC_LOCUS25660</name>
</gene>
<name>A0ABC8KMB7_ERUVS</name>
<protein>
    <recommendedName>
        <fullName evidence="10">Large ribosomal subunit protein uL10c</fullName>
    </recommendedName>
    <alternativeName>
        <fullName evidence="11">50S ribosomal protein L10, chloroplastic</fullName>
    </alternativeName>
    <alternativeName>
        <fullName evidence="12">CL10</fullName>
    </alternativeName>
</protein>
<evidence type="ECO:0000256" key="11">
    <source>
        <dbReference type="ARBA" id="ARBA00077220"/>
    </source>
</evidence>
<dbReference type="CDD" id="cd05797">
    <property type="entry name" value="Ribosomal_L10"/>
    <property type="match status" value="1"/>
</dbReference>
<dbReference type="InterPro" id="IPR043141">
    <property type="entry name" value="Ribosomal_uL10-like_sf"/>
</dbReference>
<keyword evidence="8" id="KW-0689">Ribosomal protein</keyword>
<evidence type="ECO:0000256" key="10">
    <source>
        <dbReference type="ARBA" id="ARBA00068986"/>
    </source>
</evidence>
<dbReference type="EMBL" id="CAKOAT010275154">
    <property type="protein sequence ID" value="CAH8359904.1"/>
    <property type="molecule type" value="Genomic_DNA"/>
</dbReference>
<dbReference type="InterPro" id="IPR047865">
    <property type="entry name" value="Ribosomal_uL10_bac_type"/>
</dbReference>
<evidence type="ECO:0000313" key="13">
    <source>
        <dbReference type="EMBL" id="CAH8359904.1"/>
    </source>
</evidence>
<organism evidence="13 14">
    <name type="scientific">Eruca vesicaria subsp. sativa</name>
    <name type="common">Garden rocket</name>
    <name type="synonym">Eruca sativa</name>
    <dbReference type="NCBI Taxonomy" id="29727"/>
    <lineage>
        <taxon>Eukaryota</taxon>
        <taxon>Viridiplantae</taxon>
        <taxon>Streptophyta</taxon>
        <taxon>Embryophyta</taxon>
        <taxon>Tracheophyta</taxon>
        <taxon>Spermatophyta</taxon>
        <taxon>Magnoliopsida</taxon>
        <taxon>eudicotyledons</taxon>
        <taxon>Gunneridae</taxon>
        <taxon>Pentapetalae</taxon>
        <taxon>rosids</taxon>
        <taxon>malvids</taxon>
        <taxon>Brassicales</taxon>
        <taxon>Brassicaceae</taxon>
        <taxon>Brassiceae</taxon>
        <taxon>Eruca</taxon>
    </lineage>
</organism>
<keyword evidence="4" id="KW-0934">Plastid</keyword>
<dbReference type="GO" id="GO:0009507">
    <property type="term" value="C:chloroplast"/>
    <property type="evidence" value="ECO:0007669"/>
    <property type="project" value="UniProtKB-SubCell"/>
</dbReference>
<comment type="subcellular location">
    <subcellularLocation>
        <location evidence="1">Plastid</location>
        <location evidence="1">Chloroplast</location>
    </subcellularLocation>
</comment>
<dbReference type="AlphaFoldDB" id="A0ABC8KMB7"/>
<evidence type="ECO:0000256" key="12">
    <source>
        <dbReference type="ARBA" id="ARBA00082750"/>
    </source>
</evidence>
<evidence type="ECO:0000256" key="9">
    <source>
        <dbReference type="ARBA" id="ARBA00023274"/>
    </source>
</evidence>
<keyword evidence="9" id="KW-0687">Ribonucleoprotein</keyword>
<reference evidence="13 14" key="1">
    <citation type="submission" date="2022-03" db="EMBL/GenBank/DDBJ databases">
        <authorList>
            <person name="Macdonald S."/>
            <person name="Ahmed S."/>
            <person name="Newling K."/>
        </authorList>
    </citation>
    <scope>NUCLEOTIDE SEQUENCE [LARGE SCALE GENOMIC DNA]</scope>
</reference>
<evidence type="ECO:0000256" key="2">
    <source>
        <dbReference type="ARBA" id="ARBA00008889"/>
    </source>
</evidence>
<evidence type="ECO:0000256" key="8">
    <source>
        <dbReference type="ARBA" id="ARBA00022980"/>
    </source>
</evidence>
<dbReference type="NCBIfam" id="NF000955">
    <property type="entry name" value="PRK00099.1-1"/>
    <property type="match status" value="1"/>
</dbReference>
<keyword evidence="7" id="KW-0809">Transit peptide</keyword>
<evidence type="ECO:0000256" key="1">
    <source>
        <dbReference type="ARBA" id="ARBA00004229"/>
    </source>
</evidence>
<comment type="similarity">
    <text evidence="2">Belongs to the universal ribosomal protein uL10 family.</text>
</comment>
<dbReference type="GO" id="GO:0019843">
    <property type="term" value="F:rRNA binding"/>
    <property type="evidence" value="ECO:0007669"/>
    <property type="project" value="UniProtKB-KW"/>
</dbReference>
<dbReference type="FunFam" id="3.30.70.1730:FF:000007">
    <property type="entry name" value="50S ribosomal protein L10"/>
    <property type="match status" value="1"/>
</dbReference>
<evidence type="ECO:0000256" key="4">
    <source>
        <dbReference type="ARBA" id="ARBA00022640"/>
    </source>
</evidence>
<evidence type="ECO:0000313" key="14">
    <source>
        <dbReference type="Proteomes" id="UP001642260"/>
    </source>
</evidence>
<dbReference type="GO" id="GO:0005840">
    <property type="term" value="C:ribosome"/>
    <property type="evidence" value="ECO:0007669"/>
    <property type="project" value="UniProtKB-KW"/>
</dbReference>
<dbReference type="Gene3D" id="3.30.70.1730">
    <property type="match status" value="1"/>
</dbReference>
<dbReference type="Proteomes" id="UP001642260">
    <property type="component" value="Unassembled WGS sequence"/>
</dbReference>
<evidence type="ECO:0000256" key="6">
    <source>
        <dbReference type="ARBA" id="ARBA00022884"/>
    </source>
</evidence>
<keyword evidence="6" id="KW-0694">RNA-binding</keyword>
<comment type="caution">
    <text evidence="13">The sequence shown here is derived from an EMBL/GenBank/DDBJ whole genome shotgun (WGS) entry which is preliminary data.</text>
</comment>
<sequence>MSSLRRALLVAGKTKLNLQNCHFITGINYNGLTVKQLQELRGILRENSNTKLLVAKNTLVFKALEGTKWESLKPCMKGMNAWIFVQTEDIPAALKAFVNFQKEKKLFDNNLGGAVFEEKLYAPQDYKVIETMPSRDDVYGMMFGGLHWPGLDLVNTLEATAVSENESVAAA</sequence>
<dbReference type="Pfam" id="PF00466">
    <property type="entry name" value="Ribosomal_L10"/>
    <property type="match status" value="1"/>
</dbReference>